<dbReference type="Gene3D" id="1.25.40.10">
    <property type="entry name" value="Tetratricopeptide repeat domain"/>
    <property type="match status" value="1"/>
</dbReference>
<keyword evidence="3 8" id="KW-0812">Transmembrane</keyword>
<sequence>MFIKERFILLKAIDHLIEDHNYRIIYTSKNRDEYVLQKYDKRVNKILRFKQQTFDWANHLKRDIEQRIAALLRQKQFLKGKEIQMHFVYIADLNPVDDWEHLINTNKVKHSKPTNVSVYYLDQHNREQEWERFIMHINEGNPNLVDNLSHSEELERHVPYLEQKLQASLYKKQREIQEVFSFGKNRLTFLLIAANILIFLLLEMNGSTTNTLDLINWGAKYNPAIADGEWWRIFSSMFLHIGMLHILMNMIALYYLGDLTEKIYGTTRFFFIYFLAGIFGGLASYATNDSVAAGASGAIFGLFGALLFFGFHYKDIFFRTMGMNLLLVIGINIVFGVSVPQIDNGAHIGGLIGGLIASQIVHLPKRKSWSKQLIALTIFVAAVIVMFSFGTNNAYSSVKPETLGLMSYQYLEEQKFEKVLDILDEPIESGVEQDYLFYYRSIAYVNLEQIVAAKKDLKQAIKLNPDFAEGHYNLAILYIEEDNLDQAESHIIKALKIKPNDEKIKQLNEELSNLNKE</sequence>
<keyword evidence="7" id="KW-0802">TPR repeat</keyword>
<evidence type="ECO:0000256" key="7">
    <source>
        <dbReference type="PROSITE-ProRule" id="PRU00339"/>
    </source>
</evidence>
<dbReference type="PANTHER" id="PTHR43731">
    <property type="entry name" value="RHOMBOID PROTEASE"/>
    <property type="match status" value="1"/>
</dbReference>
<evidence type="ECO:0000256" key="8">
    <source>
        <dbReference type="SAM" id="Phobius"/>
    </source>
</evidence>
<evidence type="ECO:0000256" key="6">
    <source>
        <dbReference type="ARBA" id="ARBA00023136"/>
    </source>
</evidence>
<name>A0A4Y8IQ48_9BACI</name>
<feature type="domain" description="Peptidase S54 rhomboid" evidence="9">
    <location>
        <begin position="228"/>
        <end position="361"/>
    </location>
</feature>
<evidence type="ECO:0000256" key="1">
    <source>
        <dbReference type="ARBA" id="ARBA00004141"/>
    </source>
</evidence>
<dbReference type="SUPFAM" id="SSF144091">
    <property type="entry name" value="Rhomboid-like"/>
    <property type="match status" value="1"/>
</dbReference>
<dbReference type="PANTHER" id="PTHR43731:SF14">
    <property type="entry name" value="PRESENILIN-ASSOCIATED RHOMBOID-LIKE PROTEIN, MITOCHONDRIAL"/>
    <property type="match status" value="1"/>
</dbReference>
<dbReference type="PROSITE" id="PS50005">
    <property type="entry name" value="TPR"/>
    <property type="match status" value="1"/>
</dbReference>
<dbReference type="GO" id="GO:0006508">
    <property type="term" value="P:proteolysis"/>
    <property type="evidence" value="ECO:0007669"/>
    <property type="project" value="UniProtKB-KW"/>
</dbReference>
<comment type="subcellular location">
    <subcellularLocation>
        <location evidence="1">Membrane</location>
        <topology evidence="1">Multi-pass membrane protein</topology>
    </subcellularLocation>
</comment>
<comment type="caution">
    <text evidence="10">The sequence shown here is derived from an EMBL/GenBank/DDBJ whole genome shotgun (WGS) entry which is preliminary data.</text>
</comment>
<organism evidence="10 11">
    <name type="scientific">Filobacillus milosensis</name>
    <dbReference type="NCBI Taxonomy" id="94137"/>
    <lineage>
        <taxon>Bacteria</taxon>
        <taxon>Bacillati</taxon>
        <taxon>Bacillota</taxon>
        <taxon>Bacilli</taxon>
        <taxon>Bacillales</taxon>
        <taxon>Bacillaceae</taxon>
        <taxon>Filobacillus</taxon>
    </lineage>
</organism>
<evidence type="ECO:0000313" key="11">
    <source>
        <dbReference type="Proteomes" id="UP000297975"/>
    </source>
</evidence>
<evidence type="ECO:0000256" key="4">
    <source>
        <dbReference type="ARBA" id="ARBA00022801"/>
    </source>
</evidence>
<evidence type="ECO:0000256" key="5">
    <source>
        <dbReference type="ARBA" id="ARBA00022989"/>
    </source>
</evidence>
<feature type="repeat" description="TPR" evidence="7">
    <location>
        <begin position="468"/>
        <end position="501"/>
    </location>
</feature>
<feature type="transmembrane region" description="Helical" evidence="8">
    <location>
        <begin position="187"/>
        <end position="204"/>
    </location>
</feature>
<dbReference type="InterPro" id="IPR035952">
    <property type="entry name" value="Rhomboid-like_sf"/>
</dbReference>
<feature type="transmembrane region" description="Helical" evidence="8">
    <location>
        <begin position="323"/>
        <end position="339"/>
    </location>
</feature>
<comment type="similarity">
    <text evidence="2">Belongs to the peptidase S54 family.</text>
</comment>
<keyword evidence="4" id="KW-0378">Hydrolase</keyword>
<dbReference type="InterPro" id="IPR022764">
    <property type="entry name" value="Peptidase_S54_rhomboid_dom"/>
</dbReference>
<evidence type="ECO:0000259" key="9">
    <source>
        <dbReference type="Pfam" id="PF01694"/>
    </source>
</evidence>
<dbReference type="InterPro" id="IPR050925">
    <property type="entry name" value="Rhomboid_protease_S54"/>
</dbReference>
<accession>A0A4Y8IQ48</accession>
<dbReference type="OrthoDB" id="9813074at2"/>
<dbReference type="Gene3D" id="1.20.1540.10">
    <property type="entry name" value="Rhomboid-like"/>
    <property type="match status" value="1"/>
</dbReference>
<keyword evidence="6 8" id="KW-0472">Membrane</keyword>
<feature type="transmembrane region" description="Helical" evidence="8">
    <location>
        <begin position="373"/>
        <end position="390"/>
    </location>
</feature>
<protein>
    <submittedName>
        <fullName evidence="10">Rhomboid family intramembrane serine protease</fullName>
    </submittedName>
</protein>
<dbReference type="Pfam" id="PF14559">
    <property type="entry name" value="TPR_19"/>
    <property type="match status" value="1"/>
</dbReference>
<dbReference type="GO" id="GO:0016020">
    <property type="term" value="C:membrane"/>
    <property type="evidence" value="ECO:0007669"/>
    <property type="project" value="UniProtKB-SubCell"/>
</dbReference>
<keyword evidence="10" id="KW-0645">Protease</keyword>
<dbReference type="RefSeq" id="WP_134338863.1">
    <property type="nucleotide sequence ID" value="NZ_SOPW01000003.1"/>
</dbReference>
<keyword evidence="5 8" id="KW-1133">Transmembrane helix</keyword>
<evidence type="ECO:0000256" key="3">
    <source>
        <dbReference type="ARBA" id="ARBA00022692"/>
    </source>
</evidence>
<reference evidence="10 11" key="1">
    <citation type="submission" date="2019-03" db="EMBL/GenBank/DDBJ databases">
        <authorList>
            <person name="He R.-H."/>
        </authorList>
    </citation>
    <scope>NUCLEOTIDE SEQUENCE [LARGE SCALE GENOMIC DNA]</scope>
    <source>
        <strain evidence="11">SH 714</strain>
    </source>
</reference>
<keyword evidence="11" id="KW-1185">Reference proteome</keyword>
<dbReference type="AlphaFoldDB" id="A0A4Y8IQ48"/>
<dbReference type="SUPFAM" id="SSF48452">
    <property type="entry name" value="TPR-like"/>
    <property type="match status" value="1"/>
</dbReference>
<dbReference type="SMART" id="SM00028">
    <property type="entry name" value="TPR"/>
    <property type="match status" value="2"/>
</dbReference>
<dbReference type="Pfam" id="PF01694">
    <property type="entry name" value="Rhomboid"/>
    <property type="match status" value="1"/>
</dbReference>
<evidence type="ECO:0000313" key="10">
    <source>
        <dbReference type="EMBL" id="TFB23802.1"/>
    </source>
</evidence>
<dbReference type="InterPro" id="IPR011990">
    <property type="entry name" value="TPR-like_helical_dom_sf"/>
</dbReference>
<feature type="transmembrane region" description="Helical" evidence="8">
    <location>
        <begin position="237"/>
        <end position="257"/>
    </location>
</feature>
<gene>
    <name evidence="10" type="ORF">E3U55_03030</name>
</gene>
<feature type="transmembrane region" description="Helical" evidence="8">
    <location>
        <begin position="292"/>
        <end position="311"/>
    </location>
</feature>
<proteinExistence type="inferred from homology"/>
<dbReference type="Proteomes" id="UP000297975">
    <property type="component" value="Unassembled WGS sequence"/>
</dbReference>
<feature type="transmembrane region" description="Helical" evidence="8">
    <location>
        <begin position="269"/>
        <end position="286"/>
    </location>
</feature>
<evidence type="ECO:0000256" key="2">
    <source>
        <dbReference type="ARBA" id="ARBA00009045"/>
    </source>
</evidence>
<dbReference type="EMBL" id="SOPW01000003">
    <property type="protein sequence ID" value="TFB23802.1"/>
    <property type="molecule type" value="Genomic_DNA"/>
</dbReference>
<dbReference type="InterPro" id="IPR019734">
    <property type="entry name" value="TPR_rpt"/>
</dbReference>
<dbReference type="GO" id="GO:0004252">
    <property type="term" value="F:serine-type endopeptidase activity"/>
    <property type="evidence" value="ECO:0007669"/>
    <property type="project" value="InterPro"/>
</dbReference>